<name>A0ABQ2ACL5_9BACT</name>
<gene>
    <name evidence="1" type="ORF">GCM10011495_31160</name>
</gene>
<comment type="caution">
    <text evidence="1">The sequence shown here is derived from an EMBL/GenBank/DDBJ whole genome shotgun (WGS) entry which is preliminary data.</text>
</comment>
<sequence length="89" mass="10111">MCQPDWLPARNDLFIQPFGCYSSLQVAHGQFLPIPTLGQPHCTQQPAQYVHAFAIEIIRGHKAGDIYVKVRPVRDEEFDRIITVHAQIA</sequence>
<evidence type="ECO:0000313" key="1">
    <source>
        <dbReference type="EMBL" id="GGH88876.1"/>
    </source>
</evidence>
<protein>
    <submittedName>
        <fullName evidence="1">Uncharacterized protein</fullName>
    </submittedName>
</protein>
<evidence type="ECO:0000313" key="2">
    <source>
        <dbReference type="Proteomes" id="UP000637774"/>
    </source>
</evidence>
<dbReference type="EMBL" id="BMGY01000035">
    <property type="protein sequence ID" value="GGH88876.1"/>
    <property type="molecule type" value="Genomic_DNA"/>
</dbReference>
<reference evidence="2" key="1">
    <citation type="journal article" date="2019" name="Int. J. Syst. Evol. Microbiol.">
        <title>The Global Catalogue of Microorganisms (GCM) 10K type strain sequencing project: providing services to taxonomists for standard genome sequencing and annotation.</title>
        <authorList>
            <consortium name="The Broad Institute Genomics Platform"/>
            <consortium name="The Broad Institute Genome Sequencing Center for Infectious Disease"/>
            <person name="Wu L."/>
            <person name="Ma J."/>
        </authorList>
    </citation>
    <scope>NUCLEOTIDE SEQUENCE [LARGE SCALE GENOMIC DNA]</scope>
    <source>
        <strain evidence="2">CGMCC 1.14966</strain>
    </source>
</reference>
<accession>A0ABQ2ACL5</accession>
<dbReference type="Proteomes" id="UP000637774">
    <property type="component" value="Unassembled WGS sequence"/>
</dbReference>
<organism evidence="1 2">
    <name type="scientific">Hymenobacter frigidus</name>
    <dbReference type="NCBI Taxonomy" id="1524095"/>
    <lineage>
        <taxon>Bacteria</taxon>
        <taxon>Pseudomonadati</taxon>
        <taxon>Bacteroidota</taxon>
        <taxon>Cytophagia</taxon>
        <taxon>Cytophagales</taxon>
        <taxon>Hymenobacteraceae</taxon>
        <taxon>Hymenobacter</taxon>
    </lineage>
</organism>
<keyword evidence="2" id="KW-1185">Reference proteome</keyword>
<proteinExistence type="predicted"/>